<protein>
    <submittedName>
        <fullName evidence="4">NUDIX hydrolase</fullName>
        <ecNumber evidence="4">3.6.-.-</ecNumber>
    </submittedName>
</protein>
<dbReference type="EMBL" id="JBAWKY010000001">
    <property type="protein sequence ID" value="MEI4461067.1"/>
    <property type="molecule type" value="Genomic_DNA"/>
</dbReference>
<reference evidence="4 5" key="1">
    <citation type="submission" date="2023-12" db="EMBL/GenBank/DDBJ databases">
        <authorList>
            <person name="Easwaran N."/>
            <person name="Lazarus H.P.S."/>
        </authorList>
    </citation>
    <scope>NUCLEOTIDE SEQUENCE [LARGE SCALE GENOMIC DNA]</scope>
    <source>
        <strain evidence="4 5">VIT-2023</strain>
    </source>
</reference>
<accession>A0ABU8EG94</accession>
<dbReference type="InterPro" id="IPR015797">
    <property type="entry name" value="NUDIX_hydrolase-like_dom_sf"/>
</dbReference>
<dbReference type="Pfam" id="PF00293">
    <property type="entry name" value="NUDIX"/>
    <property type="match status" value="1"/>
</dbReference>
<evidence type="ECO:0000313" key="4">
    <source>
        <dbReference type="EMBL" id="MEI4461067.1"/>
    </source>
</evidence>
<feature type="domain" description="Nudix hydrolase" evidence="3">
    <location>
        <begin position="3"/>
        <end position="134"/>
    </location>
</feature>
<dbReference type="InterPro" id="IPR000086">
    <property type="entry name" value="NUDIX_hydrolase_dom"/>
</dbReference>
<proteinExistence type="inferred from homology"/>
<comment type="similarity">
    <text evidence="1">Belongs to the Nudix hydrolase family.</text>
</comment>
<dbReference type="PROSITE" id="PS51462">
    <property type="entry name" value="NUDIX"/>
    <property type="match status" value="1"/>
</dbReference>
<comment type="caution">
    <text evidence="4">The sequence shown here is derived from an EMBL/GenBank/DDBJ whole genome shotgun (WGS) entry which is preliminary data.</text>
</comment>
<evidence type="ECO:0000313" key="5">
    <source>
        <dbReference type="Proteomes" id="UP001387110"/>
    </source>
</evidence>
<organism evidence="4 5">
    <name type="scientific">Exiguobacterium indicum</name>
    <dbReference type="NCBI Taxonomy" id="296995"/>
    <lineage>
        <taxon>Bacteria</taxon>
        <taxon>Bacillati</taxon>
        <taxon>Bacillota</taxon>
        <taxon>Bacilli</taxon>
        <taxon>Bacillales</taxon>
        <taxon>Bacillales Family XII. Incertae Sedis</taxon>
        <taxon>Exiguobacterium</taxon>
    </lineage>
</organism>
<dbReference type="Gene3D" id="3.90.79.10">
    <property type="entry name" value="Nucleoside Triphosphate Pyrophosphohydrolase"/>
    <property type="match status" value="1"/>
</dbReference>
<dbReference type="PROSITE" id="PS00893">
    <property type="entry name" value="NUDIX_BOX"/>
    <property type="match status" value="1"/>
</dbReference>
<evidence type="ECO:0000259" key="3">
    <source>
        <dbReference type="PROSITE" id="PS51462"/>
    </source>
</evidence>
<dbReference type="InterPro" id="IPR020084">
    <property type="entry name" value="NUDIX_hydrolase_CS"/>
</dbReference>
<dbReference type="Proteomes" id="UP001387110">
    <property type="component" value="Unassembled WGS sequence"/>
</dbReference>
<gene>
    <name evidence="4" type="ORF">SZL87_01375</name>
</gene>
<keyword evidence="5" id="KW-1185">Reference proteome</keyword>
<evidence type="ECO:0000256" key="2">
    <source>
        <dbReference type="ARBA" id="ARBA00022801"/>
    </source>
</evidence>
<dbReference type="GO" id="GO:0016787">
    <property type="term" value="F:hydrolase activity"/>
    <property type="evidence" value="ECO:0007669"/>
    <property type="project" value="UniProtKB-KW"/>
</dbReference>
<name>A0ABU8EG94_9BACL</name>
<sequence length="146" mass="16394">MNIRKNIVYATLFNETGDQLLMVENRGDHGDYYTLPGGTVERDETLHTAITREVLEETGFTIIPSDIVHLAEAFFPQAGEHCLFFFFAGEITSGQLNTNVPEEISGLVWMDREEAFKHLNLPEASKESLFAGRTVPYDFAGEIIHA</sequence>
<dbReference type="RefSeq" id="WP_336448879.1">
    <property type="nucleotide sequence ID" value="NZ_JBAWKY010000001.1"/>
</dbReference>
<keyword evidence="2 4" id="KW-0378">Hydrolase</keyword>
<dbReference type="SUPFAM" id="SSF55811">
    <property type="entry name" value="Nudix"/>
    <property type="match status" value="1"/>
</dbReference>
<evidence type="ECO:0000256" key="1">
    <source>
        <dbReference type="ARBA" id="ARBA00005582"/>
    </source>
</evidence>
<dbReference type="PANTHER" id="PTHR43736:SF1">
    <property type="entry name" value="DIHYDRONEOPTERIN TRIPHOSPHATE DIPHOSPHATASE"/>
    <property type="match status" value="1"/>
</dbReference>
<dbReference type="PANTHER" id="PTHR43736">
    <property type="entry name" value="ADP-RIBOSE PYROPHOSPHATASE"/>
    <property type="match status" value="1"/>
</dbReference>
<dbReference type="EC" id="3.6.-.-" evidence="4"/>